<dbReference type="AlphaFoldDB" id="A0A9W9KG69"/>
<evidence type="ECO:0000256" key="6">
    <source>
        <dbReference type="SAM" id="MobiDB-lite"/>
    </source>
</evidence>
<dbReference type="Proteomes" id="UP001141434">
    <property type="component" value="Unassembled WGS sequence"/>
</dbReference>
<dbReference type="Gene3D" id="4.10.240.10">
    <property type="entry name" value="Zn(2)-C6 fungal-type DNA-binding domain"/>
    <property type="match status" value="1"/>
</dbReference>
<dbReference type="CDD" id="cd00067">
    <property type="entry name" value="GAL4"/>
    <property type="match status" value="1"/>
</dbReference>
<sequence>MEAEGSDRDAPSALVRRACNQCRLRKIRCDKRSPCANCRSSGILCRSTGEGQKPQEPRRRVLISSQYEKKIDLIDERLGGIEETLRELLKASSQQHAPRAPRSRELYLSPSSQPTSQPRSSPGGQNHFKPKGPGYKTNPAIEQHDSSSGFEGGSSLAAHSTYASQFLESAVSQGGHQVLSSPKINAALSSLKQIVGLQSQRRGMDAQGPQLSSPKNRPGPRCDLRDLEMPPLPVVLEVLRKVKENPPASFGGYIPFFPVEYFIEKCREIYFCTDDHYSDATFIVVNLGLYNTFFEFGISEKDAATREECQHYNMLCRENVEAALANLNLLMPATHDSIIALTMGAMHAIEISKPSVGWTLASTAVHMCQTLGYHRLASMEHDGLRVQRQKQQLFWAVYVIMNNISLRLGRASAVQIHDICLPSPIDSFDNPEPWATVCALWTQQAKIQSKTYELLYSPSALKQPESERVLHARRLAVEMQSSVIEPHERILFSDYEIPEFDRMYLRSDKVSRLAILTLIYRAIPGAKGSGSSATFIPECIDTARAALECHQDCINSLQETDDSVKCSYMHWAIFLSPFVPFIVIFCQVITAPQREDLALLEDFIASLRPLCAFSQSIDRLHNLCSVLGTVARLYFEASNLTQTDEDHDTLASVGQEFDVYLSALGLAPNNATADTPNYFQTDVPAMTVGALESPRHPAGIPLPPDPQLASWFWGNRYMMGLLEEDFSRFNPDGWSWGKEGS</sequence>
<dbReference type="PANTHER" id="PTHR46910">
    <property type="entry name" value="TRANSCRIPTION FACTOR PDR1"/>
    <property type="match status" value="1"/>
</dbReference>
<dbReference type="GO" id="GO:0000981">
    <property type="term" value="F:DNA-binding transcription factor activity, RNA polymerase II-specific"/>
    <property type="evidence" value="ECO:0007669"/>
    <property type="project" value="InterPro"/>
</dbReference>
<feature type="compositionally biased region" description="Low complexity" evidence="6">
    <location>
        <begin position="109"/>
        <end position="122"/>
    </location>
</feature>
<dbReference type="InterPro" id="IPR001138">
    <property type="entry name" value="Zn2Cys6_DnaBD"/>
</dbReference>
<evidence type="ECO:0000259" key="7">
    <source>
        <dbReference type="PROSITE" id="PS50048"/>
    </source>
</evidence>
<dbReference type="PROSITE" id="PS50048">
    <property type="entry name" value="ZN2_CY6_FUNGAL_2"/>
    <property type="match status" value="1"/>
</dbReference>
<dbReference type="GeneID" id="81391708"/>
<dbReference type="SMART" id="SM00066">
    <property type="entry name" value="GAL4"/>
    <property type="match status" value="1"/>
</dbReference>
<feature type="domain" description="Zn(2)-C6 fungal-type" evidence="7">
    <location>
        <begin position="18"/>
        <end position="47"/>
    </location>
</feature>
<evidence type="ECO:0000256" key="5">
    <source>
        <dbReference type="ARBA" id="ARBA00023242"/>
    </source>
</evidence>
<keyword evidence="1" id="KW-0479">Metal-binding</keyword>
<dbReference type="SUPFAM" id="SSF57701">
    <property type="entry name" value="Zn2/Cys6 DNA-binding domain"/>
    <property type="match status" value="1"/>
</dbReference>
<name>A0A9W9KG69_9EURO</name>
<organism evidence="8 9">
    <name type="scientific">Penicillium alfredii</name>
    <dbReference type="NCBI Taxonomy" id="1506179"/>
    <lineage>
        <taxon>Eukaryota</taxon>
        <taxon>Fungi</taxon>
        <taxon>Dikarya</taxon>
        <taxon>Ascomycota</taxon>
        <taxon>Pezizomycotina</taxon>
        <taxon>Eurotiomycetes</taxon>
        <taxon>Eurotiomycetidae</taxon>
        <taxon>Eurotiales</taxon>
        <taxon>Aspergillaceae</taxon>
        <taxon>Penicillium</taxon>
    </lineage>
</organism>
<dbReference type="GO" id="GO:0008270">
    <property type="term" value="F:zinc ion binding"/>
    <property type="evidence" value="ECO:0007669"/>
    <property type="project" value="InterPro"/>
</dbReference>
<proteinExistence type="predicted"/>
<dbReference type="CDD" id="cd12148">
    <property type="entry name" value="fungal_TF_MHR"/>
    <property type="match status" value="1"/>
</dbReference>
<evidence type="ECO:0000256" key="1">
    <source>
        <dbReference type="ARBA" id="ARBA00022723"/>
    </source>
</evidence>
<dbReference type="PANTHER" id="PTHR46910:SF5">
    <property type="entry name" value="ZN(II)2CYS6 TRANSCRIPTION FACTOR (EUROFUNG)"/>
    <property type="match status" value="1"/>
</dbReference>
<dbReference type="GO" id="GO:0006351">
    <property type="term" value="P:DNA-templated transcription"/>
    <property type="evidence" value="ECO:0007669"/>
    <property type="project" value="InterPro"/>
</dbReference>
<dbReference type="InterPro" id="IPR036864">
    <property type="entry name" value="Zn2-C6_fun-type_DNA-bd_sf"/>
</dbReference>
<dbReference type="GO" id="GO:0003677">
    <property type="term" value="F:DNA binding"/>
    <property type="evidence" value="ECO:0007669"/>
    <property type="project" value="UniProtKB-KW"/>
</dbReference>
<dbReference type="OrthoDB" id="103819at2759"/>
<protein>
    <submittedName>
        <fullName evidence="8">Transcriptional regulator family: Fungal Specific TF</fullName>
    </submittedName>
</protein>
<evidence type="ECO:0000256" key="2">
    <source>
        <dbReference type="ARBA" id="ARBA00023015"/>
    </source>
</evidence>
<evidence type="ECO:0000256" key="3">
    <source>
        <dbReference type="ARBA" id="ARBA00023125"/>
    </source>
</evidence>
<keyword evidence="4" id="KW-0804">Transcription</keyword>
<dbReference type="InterPro" id="IPR007219">
    <property type="entry name" value="XnlR_reg_dom"/>
</dbReference>
<evidence type="ECO:0000256" key="4">
    <source>
        <dbReference type="ARBA" id="ARBA00023163"/>
    </source>
</evidence>
<gene>
    <name evidence="8" type="ORF">NUU61_001958</name>
</gene>
<dbReference type="SMART" id="SM00906">
    <property type="entry name" value="Fungal_trans"/>
    <property type="match status" value="1"/>
</dbReference>
<accession>A0A9W9KG69</accession>
<keyword evidence="9" id="KW-1185">Reference proteome</keyword>
<dbReference type="InterPro" id="IPR050987">
    <property type="entry name" value="AtrR-like"/>
</dbReference>
<dbReference type="Pfam" id="PF00172">
    <property type="entry name" value="Zn_clus"/>
    <property type="match status" value="1"/>
</dbReference>
<evidence type="ECO:0000313" key="8">
    <source>
        <dbReference type="EMBL" id="KAJ5104611.1"/>
    </source>
</evidence>
<dbReference type="EMBL" id="JAPMSZ010000004">
    <property type="protein sequence ID" value="KAJ5104611.1"/>
    <property type="molecule type" value="Genomic_DNA"/>
</dbReference>
<keyword evidence="2" id="KW-0805">Transcription regulation</keyword>
<comment type="caution">
    <text evidence="8">The sequence shown here is derived from an EMBL/GenBank/DDBJ whole genome shotgun (WGS) entry which is preliminary data.</text>
</comment>
<dbReference type="RefSeq" id="XP_056513607.1">
    <property type="nucleotide sequence ID" value="XM_056652540.1"/>
</dbReference>
<keyword evidence="5" id="KW-0539">Nucleus</keyword>
<feature type="region of interest" description="Disordered" evidence="6">
    <location>
        <begin position="198"/>
        <end position="224"/>
    </location>
</feature>
<reference evidence="8" key="1">
    <citation type="submission" date="2022-11" db="EMBL/GenBank/DDBJ databases">
        <authorList>
            <person name="Petersen C."/>
        </authorList>
    </citation>
    <scope>NUCLEOTIDE SEQUENCE</scope>
    <source>
        <strain evidence="8">IBT 34128</strain>
    </source>
</reference>
<keyword evidence="3" id="KW-0238">DNA-binding</keyword>
<reference evidence="8" key="2">
    <citation type="journal article" date="2023" name="IMA Fungus">
        <title>Comparative genomic study of the Penicillium genus elucidates a diverse pangenome and 15 lateral gene transfer events.</title>
        <authorList>
            <person name="Petersen C."/>
            <person name="Sorensen T."/>
            <person name="Nielsen M.R."/>
            <person name="Sondergaard T.E."/>
            <person name="Sorensen J.L."/>
            <person name="Fitzpatrick D.A."/>
            <person name="Frisvad J.C."/>
            <person name="Nielsen K.L."/>
        </authorList>
    </citation>
    <scope>NUCLEOTIDE SEQUENCE</scope>
    <source>
        <strain evidence="8">IBT 34128</strain>
    </source>
</reference>
<evidence type="ECO:0000313" key="9">
    <source>
        <dbReference type="Proteomes" id="UP001141434"/>
    </source>
</evidence>
<feature type="region of interest" description="Disordered" evidence="6">
    <location>
        <begin position="90"/>
        <end position="153"/>
    </location>
</feature>
<dbReference type="PROSITE" id="PS00463">
    <property type="entry name" value="ZN2_CY6_FUNGAL_1"/>
    <property type="match status" value="1"/>
</dbReference>